<dbReference type="GeneID" id="72394795"/>
<dbReference type="EMBL" id="RBPQ01000165">
    <property type="protein sequence ID" value="RMO26458.1"/>
    <property type="molecule type" value="Genomic_DNA"/>
</dbReference>
<sequence>MSRISIRDLPESIHQLISTSAERNHRSVEGEIRHALVLYATSLDKQKPDVHETSAQIWQRGVGQRLNELFQRLRSDDFFPYGVNDDAPHIASYINEASPLALLDCLDGRGEMNFDMFDRIVQWSGCSSTWLLSGKGSMFLVPDIGSSYSRFFVNDSDKAEDINFYLIRVGGGRADGLILCIKHDTVKNVYSSGYMYSNFHLRSGMGATGSGNLKEFIRFLKINCSKYRLIDRNFQEAGLEGEIDLHHPMWYVRRATQASWLMSLFRGEDPDDWLKGYIWDDVAQLPFGGHPAE</sequence>
<name>A0A3M3CGS3_PSESJ</name>
<reference evidence="2 3" key="1">
    <citation type="submission" date="2018-08" db="EMBL/GenBank/DDBJ databases">
        <title>Recombination of ecologically and evolutionarily significant loci maintains genetic cohesion in the Pseudomonas syringae species complex.</title>
        <authorList>
            <person name="Dillon M."/>
            <person name="Thakur S."/>
            <person name="Almeida R.N.D."/>
            <person name="Weir B.S."/>
            <person name="Guttman D.S."/>
        </authorList>
    </citation>
    <scope>NUCLEOTIDE SEQUENCE [LARGE SCALE GENOMIC DNA]</scope>
    <source>
        <strain evidence="2 3">ICMP 2788</strain>
    </source>
</reference>
<gene>
    <name evidence="2" type="ORF">ALQ44_01320</name>
</gene>
<dbReference type="Pfam" id="PF22513">
    <property type="entry name" value="FitA-like_RHH"/>
    <property type="match status" value="1"/>
</dbReference>
<dbReference type="AlphaFoldDB" id="A0A3M3CGS3"/>
<comment type="caution">
    <text evidence="2">The sequence shown here is derived from an EMBL/GenBank/DDBJ whole genome shotgun (WGS) entry which is preliminary data.</text>
</comment>
<dbReference type="InterPro" id="IPR010985">
    <property type="entry name" value="Ribbon_hlx_hlx"/>
</dbReference>
<dbReference type="RefSeq" id="WP_003347777.1">
    <property type="nucleotide sequence ID" value="NZ_QJTX01000072.1"/>
</dbReference>
<dbReference type="SUPFAM" id="SSF47598">
    <property type="entry name" value="Ribbon-helix-helix"/>
    <property type="match status" value="1"/>
</dbReference>
<dbReference type="Proteomes" id="UP000276886">
    <property type="component" value="Unassembled WGS sequence"/>
</dbReference>
<evidence type="ECO:0000313" key="2">
    <source>
        <dbReference type="EMBL" id="RMO26458.1"/>
    </source>
</evidence>
<dbReference type="GO" id="GO:0006355">
    <property type="term" value="P:regulation of DNA-templated transcription"/>
    <property type="evidence" value="ECO:0007669"/>
    <property type="project" value="InterPro"/>
</dbReference>
<protein>
    <recommendedName>
        <fullName evidence="1">Antitoxin FitA-like ribbon-helix-helix domain-containing protein</fullName>
    </recommendedName>
</protein>
<evidence type="ECO:0000313" key="3">
    <source>
        <dbReference type="Proteomes" id="UP000276886"/>
    </source>
</evidence>
<organism evidence="2 3">
    <name type="scientific">Pseudomonas syringae pv. pisi</name>
    <dbReference type="NCBI Taxonomy" id="59510"/>
    <lineage>
        <taxon>Bacteria</taxon>
        <taxon>Pseudomonadati</taxon>
        <taxon>Pseudomonadota</taxon>
        <taxon>Gammaproteobacteria</taxon>
        <taxon>Pseudomonadales</taxon>
        <taxon>Pseudomonadaceae</taxon>
        <taxon>Pseudomonas</taxon>
        <taxon>Pseudomonas syringae</taxon>
    </lineage>
</organism>
<accession>A0A3M3CGS3</accession>
<feature type="domain" description="Antitoxin FitA-like ribbon-helix-helix" evidence="1">
    <location>
        <begin position="4"/>
        <end position="36"/>
    </location>
</feature>
<dbReference type="InterPro" id="IPR053853">
    <property type="entry name" value="FitA-like_RHH"/>
</dbReference>
<evidence type="ECO:0000259" key="1">
    <source>
        <dbReference type="Pfam" id="PF22513"/>
    </source>
</evidence>
<proteinExistence type="predicted"/>